<evidence type="ECO:0000313" key="1">
    <source>
        <dbReference type="EMBL" id="TWH98281.1"/>
    </source>
</evidence>
<dbReference type="RefSeq" id="WP_133606650.1">
    <property type="nucleotide sequence ID" value="NZ_SNZC01000001.1"/>
</dbReference>
<dbReference type="Proteomes" id="UP000315312">
    <property type="component" value="Unassembled WGS sequence"/>
</dbReference>
<keyword evidence="2" id="KW-1185">Reference proteome</keyword>
<reference evidence="1 2" key="1">
    <citation type="journal article" date="2015" name="Stand. Genomic Sci.">
        <title>Genomic Encyclopedia of Bacterial and Archaeal Type Strains, Phase III: the genomes of soil and plant-associated and newly described type strains.</title>
        <authorList>
            <person name="Whitman W.B."/>
            <person name="Woyke T."/>
            <person name="Klenk H.P."/>
            <person name="Zhou Y."/>
            <person name="Lilburn T.G."/>
            <person name="Beck B.J."/>
            <person name="De Vos P."/>
            <person name="Vandamme P."/>
            <person name="Eisen J.A."/>
            <person name="Garrity G."/>
            <person name="Hugenholtz P."/>
            <person name="Kyrpides N.C."/>
        </authorList>
    </citation>
    <scope>NUCLEOTIDE SEQUENCE [LARGE SCALE GENOMIC DNA]</scope>
    <source>
        <strain evidence="1 2">CGMCC 1.6844</strain>
    </source>
</reference>
<organism evidence="1 2">
    <name type="scientific">Flavobacterium cheniae</name>
    <dbReference type="NCBI Taxonomy" id="295428"/>
    <lineage>
        <taxon>Bacteria</taxon>
        <taxon>Pseudomonadati</taxon>
        <taxon>Bacteroidota</taxon>
        <taxon>Flavobacteriia</taxon>
        <taxon>Flavobacteriales</taxon>
        <taxon>Flavobacteriaceae</taxon>
        <taxon>Flavobacterium</taxon>
    </lineage>
</organism>
<protein>
    <submittedName>
        <fullName evidence="1">Intein</fullName>
    </submittedName>
</protein>
<dbReference type="OrthoDB" id="1347089at2"/>
<proteinExistence type="predicted"/>
<gene>
    <name evidence="1" type="ORF">IP97_00230</name>
</gene>
<name>A0A562KS66_9FLAO</name>
<sequence>MRVIFIIILLLTIQSCATKKYTKKQLLPDGIKSAIEEKYVVENNQKKLLHKKEMVFTRNGRIKYSKTVDSLGNLLQETEKRLWFVVELYPDKEPYYCKTRWKPKQRERISCYTKKQYKENEAIYYYNSDGTLNKIEDNFETFHTQHFYYSNKELSKIVIKDKNDTLIDEISINCVAKDEKGTCLKEIRISIKTNNKEEIYLTPKYD</sequence>
<comment type="caution">
    <text evidence="1">The sequence shown here is derived from an EMBL/GenBank/DDBJ whole genome shotgun (WGS) entry which is preliminary data.</text>
</comment>
<dbReference type="EMBL" id="VLKM01000001">
    <property type="protein sequence ID" value="TWH98281.1"/>
    <property type="molecule type" value="Genomic_DNA"/>
</dbReference>
<evidence type="ECO:0000313" key="2">
    <source>
        <dbReference type="Proteomes" id="UP000315312"/>
    </source>
</evidence>
<dbReference type="PROSITE" id="PS51257">
    <property type="entry name" value="PROKAR_LIPOPROTEIN"/>
    <property type="match status" value="1"/>
</dbReference>
<accession>A0A562KS66</accession>
<dbReference type="AlphaFoldDB" id="A0A562KS66"/>